<dbReference type="Pfam" id="PF25396">
    <property type="entry name" value="ZNFX1"/>
    <property type="match status" value="1"/>
</dbReference>
<dbReference type="Pfam" id="PF13087">
    <property type="entry name" value="AAA_12"/>
    <property type="match status" value="1"/>
</dbReference>
<dbReference type="InterPro" id="IPR047187">
    <property type="entry name" value="SF1_C_Upf1"/>
</dbReference>
<dbReference type="AlphaFoldDB" id="A0A482W5V9"/>
<feature type="domain" description="DNA2/NAM7 helicase helicase" evidence="1">
    <location>
        <begin position="352"/>
        <end position="412"/>
    </location>
</feature>
<dbReference type="CDD" id="cd18808">
    <property type="entry name" value="SF1_C_Upf1"/>
    <property type="match status" value="1"/>
</dbReference>
<dbReference type="EMBL" id="QDEB01025391">
    <property type="protein sequence ID" value="RZC40520.1"/>
    <property type="molecule type" value="Genomic_DNA"/>
</dbReference>
<evidence type="ECO:0000313" key="4">
    <source>
        <dbReference type="EMBL" id="RZC40520.1"/>
    </source>
</evidence>
<dbReference type="GO" id="GO:0004386">
    <property type="term" value="F:helicase activity"/>
    <property type="evidence" value="ECO:0007669"/>
    <property type="project" value="InterPro"/>
</dbReference>
<sequence>MGPPNSFRRLNIYPNRNEILGSADIYLKKNIIKGPFESVEQYLDIQFRLLREDFMACLREGVQGHRSQQPTKNVDIYDNVRIFKDKITYNREGIKVKIPPQHEDSKKFMNGSLLLFTRNNFDSIILAKVARRNSEKCEAVIEMVDGNNNVLFGQSYTMAECCTYFDPYFHVLRVLQTMSSNDFPMEKYIIWADTSKYIPEYLLNSNLNYKIGNFRFPPQMLPKFRENVHCLNEAQFKAFRAAISQEFAVIQGPPGTGKTFLGLKIAKTLIENQQFWYRSTPMLVISHKNHALDQFLEGLIPITKRLLRVGGQCRSGKLKEFLITNESNSGGDGKFRNPSPLEYVAKMRESLVVGMTTSFAARWKECLEELRSPIVIVEEAAEVLEAHVVAALTQHCRHVILLGDHQQLQPITSDHVVGAKYHLGLSLFERMINNEVRCYTLKVQHRMRPEISNLLKATIYPFLEDDESVLAKPPVLGVAKNVFFVDHRHPEHTSNATCRRNSHEAEFLVAFARYLILNGYKSSDLVILAAYAGQVQELEQRAKSTSNERFLRDVKISTLDAFQGQESDVVLLSLVRSEEIGFLYIQNRVCVGLSRAKSGFFIIGNMDLLSRKSVVSTALFPARTALKYVRSHHNHSAVFTLK</sequence>
<feature type="domain" description="ZNFX1" evidence="3">
    <location>
        <begin position="71"/>
        <end position="161"/>
    </location>
</feature>
<proteinExistence type="predicted"/>
<dbReference type="InterPro" id="IPR045055">
    <property type="entry name" value="DNA2/NAM7-like"/>
</dbReference>
<dbReference type="PANTHER" id="PTHR10887:SF341">
    <property type="entry name" value="NFX1-TYPE ZINC FINGER-CONTAINING PROTEIN 1"/>
    <property type="match status" value="1"/>
</dbReference>
<gene>
    <name evidence="4" type="ORF">BDFB_011457</name>
</gene>
<dbReference type="InterPro" id="IPR027417">
    <property type="entry name" value="P-loop_NTPase"/>
</dbReference>
<feature type="domain" description="DNA2/NAM7 helicase-like C-terminal" evidence="2">
    <location>
        <begin position="425"/>
        <end position="606"/>
    </location>
</feature>
<dbReference type="GO" id="GO:0031048">
    <property type="term" value="P:regulatory ncRNA-mediated heterochromatin formation"/>
    <property type="evidence" value="ECO:0007669"/>
    <property type="project" value="TreeGrafter"/>
</dbReference>
<evidence type="ECO:0000259" key="2">
    <source>
        <dbReference type="Pfam" id="PF13087"/>
    </source>
</evidence>
<keyword evidence="5" id="KW-1185">Reference proteome</keyword>
<dbReference type="Pfam" id="PF13086">
    <property type="entry name" value="AAA_11"/>
    <property type="match status" value="2"/>
</dbReference>
<name>A0A482W5V9_ASBVE</name>
<dbReference type="Proteomes" id="UP000292052">
    <property type="component" value="Unassembled WGS sequence"/>
</dbReference>
<dbReference type="InterPro" id="IPR057373">
    <property type="entry name" value="ZNFX1"/>
</dbReference>
<evidence type="ECO:0000259" key="3">
    <source>
        <dbReference type="Pfam" id="PF25396"/>
    </source>
</evidence>
<dbReference type="SUPFAM" id="SSF52540">
    <property type="entry name" value="P-loop containing nucleoside triphosphate hydrolases"/>
    <property type="match status" value="1"/>
</dbReference>
<protein>
    <submittedName>
        <fullName evidence="4">AAA 12 domain containing protein</fullName>
    </submittedName>
</protein>
<evidence type="ECO:0000259" key="1">
    <source>
        <dbReference type="Pfam" id="PF13086"/>
    </source>
</evidence>
<dbReference type="GO" id="GO:0031380">
    <property type="term" value="C:nuclear RNA-directed RNA polymerase complex"/>
    <property type="evidence" value="ECO:0007669"/>
    <property type="project" value="TreeGrafter"/>
</dbReference>
<dbReference type="InterPro" id="IPR041677">
    <property type="entry name" value="DNA2/NAM7_AAA_11"/>
</dbReference>
<evidence type="ECO:0000313" key="5">
    <source>
        <dbReference type="Proteomes" id="UP000292052"/>
    </source>
</evidence>
<dbReference type="OrthoDB" id="2423195at2759"/>
<reference evidence="4 5" key="1">
    <citation type="submission" date="2017-03" db="EMBL/GenBank/DDBJ databases">
        <title>Genome of the blue death feigning beetle - Asbolus verrucosus.</title>
        <authorList>
            <person name="Rider S.D."/>
        </authorList>
    </citation>
    <scope>NUCLEOTIDE SEQUENCE [LARGE SCALE GENOMIC DNA]</scope>
    <source>
        <strain evidence="4">Butters</strain>
        <tissue evidence="4">Head and leg muscle</tissue>
    </source>
</reference>
<dbReference type="InterPro" id="IPR041679">
    <property type="entry name" value="DNA2/NAM7-like_C"/>
</dbReference>
<feature type="domain" description="DNA2/NAM7 helicase helicase" evidence="1">
    <location>
        <begin position="231"/>
        <end position="313"/>
    </location>
</feature>
<dbReference type="Gene3D" id="3.40.50.300">
    <property type="entry name" value="P-loop containing nucleotide triphosphate hydrolases"/>
    <property type="match status" value="2"/>
</dbReference>
<accession>A0A482W5V9</accession>
<dbReference type="PANTHER" id="PTHR10887">
    <property type="entry name" value="DNA2/NAM7 HELICASE FAMILY"/>
    <property type="match status" value="1"/>
</dbReference>
<comment type="caution">
    <text evidence="4">The sequence shown here is derived from an EMBL/GenBank/DDBJ whole genome shotgun (WGS) entry which is preliminary data.</text>
</comment>
<dbReference type="CDD" id="cd17936">
    <property type="entry name" value="EEXXEc_NFX1"/>
    <property type="match status" value="1"/>
</dbReference>
<organism evidence="4 5">
    <name type="scientific">Asbolus verrucosus</name>
    <name type="common">Desert ironclad beetle</name>
    <dbReference type="NCBI Taxonomy" id="1661398"/>
    <lineage>
        <taxon>Eukaryota</taxon>
        <taxon>Metazoa</taxon>
        <taxon>Ecdysozoa</taxon>
        <taxon>Arthropoda</taxon>
        <taxon>Hexapoda</taxon>
        <taxon>Insecta</taxon>
        <taxon>Pterygota</taxon>
        <taxon>Neoptera</taxon>
        <taxon>Endopterygota</taxon>
        <taxon>Coleoptera</taxon>
        <taxon>Polyphaga</taxon>
        <taxon>Cucujiformia</taxon>
        <taxon>Tenebrionidae</taxon>
        <taxon>Pimeliinae</taxon>
        <taxon>Asbolus</taxon>
    </lineage>
</organism>